<dbReference type="Gene3D" id="1.10.1130.10">
    <property type="entry name" value="Flavocytochrome C3, Chain A"/>
    <property type="match status" value="1"/>
</dbReference>
<evidence type="ECO:0008006" key="3">
    <source>
        <dbReference type="Google" id="ProtNLM"/>
    </source>
</evidence>
<protein>
    <recommendedName>
        <fullName evidence="3">Cytochrome c-552/4 domain-containing protein</fullName>
    </recommendedName>
</protein>
<dbReference type="EMBL" id="JABDJR010000598">
    <property type="protein sequence ID" value="NNF08034.1"/>
    <property type="molecule type" value="Genomic_DNA"/>
</dbReference>
<dbReference type="Gene3D" id="3.60.21.10">
    <property type="match status" value="1"/>
</dbReference>
<dbReference type="InterPro" id="IPR036280">
    <property type="entry name" value="Multihaem_cyt_sf"/>
</dbReference>
<evidence type="ECO:0000313" key="2">
    <source>
        <dbReference type="Proteomes" id="UP000547674"/>
    </source>
</evidence>
<sequence>MMGEVGTDAFTPGDRELIEGHEVIQGLFDTQPGIKIISANITNKAGDLIWDRYAVFERGGVKIGVTGVTGGSSYSFNVTRGTQKVDDFAFLDSRETLREVLPELKEKCDITVVLLHETPGDARRIVDEIPGMDVVIVGHNPGYIFNPDRIANTLLVRGGNRGQYLSVLDLTLDSANTIVDYNGEGKPLGKTVAKDEAIEAIVKPWEDDFNEREKASKRKEAVDKAMLEGTEKFIGAGMCQRCHADEYTTWAETSHANAILTKYDGDHPVAEGVDANVGVQCEHCHGLGTAHGTVGMVTQVGIETCQGCHSSEGVADIDFADSIAKGFHH</sequence>
<dbReference type="PANTHER" id="PTHR11575:SF24">
    <property type="entry name" value="5'-NUCLEOTIDASE"/>
    <property type="match status" value="1"/>
</dbReference>
<organism evidence="1 2">
    <name type="scientific">Eiseniibacteriota bacterium</name>
    <dbReference type="NCBI Taxonomy" id="2212470"/>
    <lineage>
        <taxon>Bacteria</taxon>
        <taxon>Candidatus Eiseniibacteriota</taxon>
    </lineage>
</organism>
<accession>A0A7Y2EDV7</accession>
<comment type="caution">
    <text evidence="1">The sequence shown here is derived from an EMBL/GenBank/DDBJ whole genome shotgun (WGS) entry which is preliminary data.</text>
</comment>
<dbReference type="GO" id="GO:0009166">
    <property type="term" value="P:nucleotide catabolic process"/>
    <property type="evidence" value="ECO:0007669"/>
    <property type="project" value="InterPro"/>
</dbReference>
<gene>
    <name evidence="1" type="ORF">HKN21_14820</name>
</gene>
<dbReference type="PANTHER" id="PTHR11575">
    <property type="entry name" value="5'-NUCLEOTIDASE-RELATED"/>
    <property type="match status" value="1"/>
</dbReference>
<name>A0A7Y2EDV7_UNCEI</name>
<reference evidence="1 2" key="1">
    <citation type="submission" date="2020-03" db="EMBL/GenBank/DDBJ databases">
        <title>Metabolic flexibility allows generalist bacteria to become dominant in a frequently disturbed ecosystem.</title>
        <authorList>
            <person name="Chen Y.-J."/>
            <person name="Leung P.M."/>
            <person name="Bay S.K."/>
            <person name="Hugenholtz P."/>
            <person name="Kessler A.J."/>
            <person name="Shelley G."/>
            <person name="Waite D.W."/>
            <person name="Cook P.L."/>
            <person name="Greening C."/>
        </authorList>
    </citation>
    <scope>NUCLEOTIDE SEQUENCE [LARGE SCALE GENOMIC DNA]</scope>
    <source>
        <strain evidence="1">SS_bin_28</strain>
    </source>
</reference>
<dbReference type="SUPFAM" id="SSF48695">
    <property type="entry name" value="Multiheme cytochromes"/>
    <property type="match status" value="1"/>
</dbReference>
<dbReference type="SUPFAM" id="SSF56300">
    <property type="entry name" value="Metallo-dependent phosphatases"/>
    <property type="match status" value="1"/>
</dbReference>
<dbReference type="InterPro" id="IPR006179">
    <property type="entry name" value="5_nucleotidase/apyrase"/>
</dbReference>
<dbReference type="InterPro" id="IPR029052">
    <property type="entry name" value="Metallo-depent_PP-like"/>
</dbReference>
<dbReference type="AlphaFoldDB" id="A0A7Y2EDV7"/>
<dbReference type="GO" id="GO:0016787">
    <property type="term" value="F:hydrolase activity"/>
    <property type="evidence" value="ECO:0007669"/>
    <property type="project" value="InterPro"/>
</dbReference>
<evidence type="ECO:0000313" key="1">
    <source>
        <dbReference type="EMBL" id="NNF08034.1"/>
    </source>
</evidence>
<dbReference type="Proteomes" id="UP000547674">
    <property type="component" value="Unassembled WGS sequence"/>
</dbReference>
<proteinExistence type="predicted"/>